<evidence type="ECO:0000313" key="6">
    <source>
        <dbReference type="Proteomes" id="UP000070779"/>
    </source>
</evidence>
<dbReference type="Proteomes" id="UP000070779">
    <property type="component" value="Unassembled WGS sequence"/>
</dbReference>
<comment type="caution">
    <text evidence="5">The sequence shown here is derived from an EMBL/GenBank/DDBJ whole genome shotgun (WGS) entry which is preliminary data.</text>
</comment>
<dbReference type="SMART" id="SM00382">
    <property type="entry name" value="AAA"/>
    <property type="match status" value="1"/>
</dbReference>
<dbReference type="GO" id="GO:0016887">
    <property type="term" value="F:ATP hydrolysis activity"/>
    <property type="evidence" value="ECO:0007669"/>
    <property type="project" value="InterPro"/>
</dbReference>
<evidence type="ECO:0000259" key="4">
    <source>
        <dbReference type="PROSITE" id="PS50893"/>
    </source>
</evidence>
<keyword evidence="1" id="KW-0547">Nucleotide-binding</keyword>
<feature type="compositionally biased region" description="Basic and acidic residues" evidence="3">
    <location>
        <begin position="213"/>
        <end position="227"/>
    </location>
</feature>
<dbReference type="CDD" id="cd03221">
    <property type="entry name" value="ABCF_EF-3"/>
    <property type="match status" value="1"/>
</dbReference>
<dbReference type="AlphaFoldDB" id="A0A139RL38"/>
<dbReference type="Gene3D" id="3.40.50.300">
    <property type="entry name" value="P-loop containing nucleotide triphosphate hydrolases"/>
    <property type="match status" value="2"/>
</dbReference>
<dbReference type="Pfam" id="PF12848">
    <property type="entry name" value="ABC_tran_Xtn"/>
    <property type="match status" value="1"/>
</dbReference>
<proteinExistence type="predicted"/>
<evidence type="ECO:0000313" key="5">
    <source>
        <dbReference type="EMBL" id="KXU15473.1"/>
    </source>
</evidence>
<dbReference type="InterPro" id="IPR003439">
    <property type="entry name" value="ABC_transporter-like_ATP-bd"/>
</dbReference>
<protein>
    <submittedName>
        <fullName evidence="5">ATPase component of ABC transporter with duplicated ATPase domain</fullName>
    </submittedName>
</protein>
<dbReference type="PANTHER" id="PTHR42855:SF2">
    <property type="entry name" value="DRUG RESISTANCE ABC TRANSPORTER,ATP-BINDING PROTEIN"/>
    <property type="match status" value="1"/>
</dbReference>
<dbReference type="PANTHER" id="PTHR42855">
    <property type="entry name" value="ABC TRANSPORTER ATP-BINDING SUBUNIT"/>
    <property type="match status" value="1"/>
</dbReference>
<evidence type="ECO:0000256" key="1">
    <source>
        <dbReference type="ARBA" id="ARBA00022741"/>
    </source>
</evidence>
<dbReference type="InterPro" id="IPR003593">
    <property type="entry name" value="AAA+_ATPase"/>
</dbReference>
<evidence type="ECO:0000256" key="3">
    <source>
        <dbReference type="SAM" id="MobiDB-lite"/>
    </source>
</evidence>
<dbReference type="Pfam" id="PF00005">
    <property type="entry name" value="ABC_tran"/>
    <property type="match status" value="1"/>
</dbReference>
<sequence length="261" mass="29626">MELILKAKDIRVEFKGRDVLDINELEVYDYDRIGLVGANGAGKSTLLRVLLGELTPPGCKMNRLGELAYIPQLDEVTLQEEKDFALVGKLGVEQLNIQTMSGGEETRLKIAQALSAQVHGILADEPTSHLDREGIDFLIGQLKYFTGALLVISHDRYFLDEIVDKIWELKDGKITEYWGNYSDYLRQKEEERKSQAAEYEQFIAERARLERAAEEKRKQARKIEQKAKGSSKKKSTEDGGRLAHQKSIGSKEKRCIMLLKP</sequence>
<dbReference type="InterPro" id="IPR027417">
    <property type="entry name" value="P-loop_NTPase"/>
</dbReference>
<reference evidence="5 6" key="1">
    <citation type="submission" date="2016-01" db="EMBL/GenBank/DDBJ databases">
        <title>Highly variable Streptococcus oralis are common among viridans streptococci isolated from primates.</title>
        <authorList>
            <person name="Denapaite D."/>
            <person name="Rieger M."/>
            <person name="Koendgen S."/>
            <person name="Brueckner R."/>
            <person name="Ochigava I."/>
            <person name="Kappeler P."/>
            <person name="Maetz-Rensing K."/>
            <person name="Leendertz F."/>
            <person name="Hakenbeck R."/>
        </authorList>
    </citation>
    <scope>NUCLEOTIDE SEQUENCE [LARGE SCALE GENOMIC DNA]</scope>
    <source>
        <strain evidence="5 6">DD22</strain>
    </source>
</reference>
<accession>A0A139RL38</accession>
<dbReference type="InterPro" id="IPR032781">
    <property type="entry name" value="ABC_tran_Xtn"/>
</dbReference>
<feature type="domain" description="ABC transporter" evidence="4">
    <location>
        <begin position="5"/>
        <end position="196"/>
    </location>
</feature>
<name>A0A139RL38_STRMT</name>
<dbReference type="InterPro" id="IPR051309">
    <property type="entry name" value="ABCF_ATPase"/>
</dbReference>
<organism evidence="5 6">
    <name type="scientific">Streptococcus mitis</name>
    <dbReference type="NCBI Taxonomy" id="28037"/>
    <lineage>
        <taxon>Bacteria</taxon>
        <taxon>Bacillati</taxon>
        <taxon>Bacillota</taxon>
        <taxon>Bacilli</taxon>
        <taxon>Lactobacillales</taxon>
        <taxon>Streptococcaceae</taxon>
        <taxon>Streptococcus</taxon>
        <taxon>Streptococcus mitis group</taxon>
    </lineage>
</organism>
<dbReference type="PROSITE" id="PS50893">
    <property type="entry name" value="ABC_TRANSPORTER_2"/>
    <property type="match status" value="1"/>
</dbReference>
<evidence type="ECO:0000256" key="2">
    <source>
        <dbReference type="ARBA" id="ARBA00022840"/>
    </source>
</evidence>
<gene>
    <name evidence="5" type="ORF">SMIDD22_00241</name>
</gene>
<dbReference type="EMBL" id="LQZD01000069">
    <property type="protein sequence ID" value="KXU15473.1"/>
    <property type="molecule type" value="Genomic_DNA"/>
</dbReference>
<dbReference type="PATRIC" id="fig|28037.238.peg.297"/>
<feature type="region of interest" description="Disordered" evidence="3">
    <location>
        <begin position="213"/>
        <end position="254"/>
    </location>
</feature>
<keyword evidence="2" id="KW-0067">ATP-binding</keyword>
<dbReference type="GO" id="GO:0005524">
    <property type="term" value="F:ATP binding"/>
    <property type="evidence" value="ECO:0007669"/>
    <property type="project" value="UniProtKB-KW"/>
</dbReference>
<dbReference type="SUPFAM" id="SSF52540">
    <property type="entry name" value="P-loop containing nucleoside triphosphate hydrolases"/>
    <property type="match status" value="1"/>
</dbReference>